<dbReference type="Pfam" id="PF02574">
    <property type="entry name" value="S-methyl_trans"/>
    <property type="match status" value="1"/>
</dbReference>
<feature type="domain" description="Hcy-binding" evidence="9">
    <location>
        <begin position="92"/>
        <end position="406"/>
    </location>
</feature>
<dbReference type="InterPro" id="IPR032755">
    <property type="entry name" value="TSNAXIP1_N"/>
</dbReference>
<keyword evidence="2" id="KW-0808">Transferase</keyword>
<dbReference type="InterPro" id="IPR036589">
    <property type="entry name" value="HCY_dom_sf"/>
</dbReference>
<evidence type="ECO:0000313" key="12">
    <source>
        <dbReference type="Proteomes" id="UP000494106"/>
    </source>
</evidence>
<accession>A0A8S1B337</accession>
<dbReference type="GO" id="GO:0008898">
    <property type="term" value="F:S-adenosylmethionine-homocysteine S-methyltransferase activity"/>
    <property type="evidence" value="ECO:0007669"/>
    <property type="project" value="TreeGrafter"/>
</dbReference>
<dbReference type="EMBL" id="CADEBC010000594">
    <property type="protein sequence ID" value="CAB3257960.1"/>
    <property type="molecule type" value="Genomic_DNA"/>
</dbReference>
<dbReference type="PANTHER" id="PTHR46015">
    <property type="entry name" value="ZGC:172121"/>
    <property type="match status" value="1"/>
</dbReference>
<evidence type="ECO:0000256" key="8">
    <source>
        <dbReference type="SAM" id="Coils"/>
    </source>
</evidence>
<dbReference type="GO" id="GO:0009086">
    <property type="term" value="P:methionine biosynthetic process"/>
    <property type="evidence" value="ECO:0007669"/>
    <property type="project" value="TreeGrafter"/>
</dbReference>
<dbReference type="GO" id="GO:0046872">
    <property type="term" value="F:metal ion binding"/>
    <property type="evidence" value="ECO:0007669"/>
    <property type="project" value="UniProtKB-KW"/>
</dbReference>
<dbReference type="Pfam" id="PF15739">
    <property type="entry name" value="TSNAXIP1_N"/>
    <property type="match status" value="1"/>
</dbReference>
<proteinExistence type="predicted"/>
<organism evidence="10 13">
    <name type="scientific">Arctia plantaginis</name>
    <name type="common">Wood tiger moth</name>
    <name type="synonym">Phalaena plantaginis</name>
    <dbReference type="NCBI Taxonomy" id="874455"/>
    <lineage>
        <taxon>Eukaryota</taxon>
        <taxon>Metazoa</taxon>
        <taxon>Ecdysozoa</taxon>
        <taxon>Arthropoda</taxon>
        <taxon>Hexapoda</taxon>
        <taxon>Insecta</taxon>
        <taxon>Pterygota</taxon>
        <taxon>Neoptera</taxon>
        <taxon>Endopterygota</taxon>
        <taxon>Lepidoptera</taxon>
        <taxon>Glossata</taxon>
        <taxon>Ditrysia</taxon>
        <taxon>Noctuoidea</taxon>
        <taxon>Erebidae</taxon>
        <taxon>Arctiinae</taxon>
        <taxon>Arctia</taxon>
    </lineage>
</organism>
<name>A0A8S1B337_ARCPL</name>
<evidence type="ECO:0000256" key="1">
    <source>
        <dbReference type="ARBA" id="ARBA00022603"/>
    </source>
</evidence>
<keyword evidence="12" id="KW-1185">Reference proteome</keyword>
<evidence type="ECO:0000256" key="5">
    <source>
        <dbReference type="ARBA" id="ARBA00023054"/>
    </source>
</evidence>
<feature type="coiled-coil region" evidence="8">
    <location>
        <begin position="395"/>
        <end position="429"/>
    </location>
</feature>
<dbReference type="AlphaFoldDB" id="A0A8S1B337"/>
<evidence type="ECO:0000313" key="11">
    <source>
        <dbReference type="EMBL" id="CAB3257960.1"/>
    </source>
</evidence>
<evidence type="ECO:0000256" key="4">
    <source>
        <dbReference type="ARBA" id="ARBA00022833"/>
    </source>
</evidence>
<dbReference type="OrthoDB" id="261426at2759"/>
<comment type="caution">
    <text evidence="10">The sequence shown here is derived from an EMBL/GenBank/DDBJ whole genome shotgun (WGS) entry which is preliminary data.</text>
</comment>
<dbReference type="Gene3D" id="3.20.20.330">
    <property type="entry name" value="Homocysteine-binding-like domain"/>
    <property type="match status" value="1"/>
</dbReference>
<dbReference type="Proteomes" id="UP000494106">
    <property type="component" value="Unassembled WGS sequence"/>
</dbReference>
<dbReference type="GO" id="GO:0033528">
    <property type="term" value="P:S-methylmethionine cycle"/>
    <property type="evidence" value="ECO:0007669"/>
    <property type="project" value="TreeGrafter"/>
</dbReference>
<evidence type="ECO:0000259" key="9">
    <source>
        <dbReference type="PROSITE" id="PS50970"/>
    </source>
</evidence>
<dbReference type="EMBL" id="CADEBD010000353">
    <property type="protein sequence ID" value="CAB3250974.1"/>
    <property type="molecule type" value="Genomic_DNA"/>
</dbReference>
<protein>
    <recommendedName>
        <fullName evidence="9">Hcy-binding domain-containing protein</fullName>
    </recommendedName>
</protein>
<keyword evidence="3" id="KW-0479">Metal-binding</keyword>
<evidence type="ECO:0000256" key="6">
    <source>
        <dbReference type="ARBA" id="ARBA00034478"/>
    </source>
</evidence>
<keyword evidence="5 8" id="KW-0175">Coiled coil</keyword>
<keyword evidence="4" id="KW-0862">Zinc</keyword>
<evidence type="ECO:0000256" key="3">
    <source>
        <dbReference type="ARBA" id="ARBA00022723"/>
    </source>
</evidence>
<dbReference type="PROSITE" id="PS50970">
    <property type="entry name" value="HCY"/>
    <property type="match status" value="1"/>
</dbReference>
<evidence type="ECO:0000256" key="2">
    <source>
        <dbReference type="ARBA" id="ARBA00022679"/>
    </source>
</evidence>
<sequence>MASVPKFVKEIEINVSHKLLKIEKTNSELLEPQQLHCDKILEIYQEAFNKLITGTITFSKLLTEIKDAYECSIQIRDKRISQFIIQDKNLLNTMLSSGKPSTVYILDAGFSGQLSRHVGTSPDGHPLWCSKFLQTNPDDVFKTHLDFLRAGSDIISTNTYQASVDGFVKYLGVTSEEGYGIITRAVDLAKRAREVYNNECQQGNKPVRNIQISGSIGPYGAYLHDGSEYDGSYADKVSVEEMKEWHAPRLRALVTAGVDLIAFETLPCRKEAEVLVEMLKEYPHMKGYLSFSCKDENSLANGEDFKTVIKKCWDMNPTQLIAVGVNCCPPTIVAKLIKGINDDRQSKIPFITYPNSGEKYKPKEGWVEAEKCKPLANFVEEYLDLGRVFGISAKKKQNYDKIKKMLKENEDLRENNLKLTFEISKLKKDMGKLSDDNFSDYLSLMRERDARYTLYFENLALHMKIKELDGSSYQVDEAYGDPVVLRIALDRCREQLSKTQLDLNKKNDEYADTVPRRQYDTLETKYFGLVKAFDSLKQEHGALQENYNRLLASKTSIKEELCETKERCNELERAGTPRPRWELCADFIGGGRDRWRQLASNLSSRDILRVLLKELGPAAEGDNLEHFDGLGIDPIIPPYLRYEGKVRNLRLSRREISVIINDIWLGKKDHIQDISMQDYVTKYFEDRYQQPSVRAEWAYNLCAGVEQMLDEPQVKLFWGVLHGHLSEHIYWGHQNQWQSLKEQLYKHSKDKENISIDEFEKISKSVFPMKSEVDIKNMMDVVRKQLKLKMNSNEINLDKLFQENEEGFDRLEFARELYRQRQMAQDKYIREVVGELGGKHASNKMVTVENVKRAFAIIDPAIDHIRMERYIRWAFSDPTTDVNSISPVPLRVLATRLAAGDIERVGPRYRGTRRITYK</sequence>
<dbReference type="GO" id="GO:0032259">
    <property type="term" value="P:methylation"/>
    <property type="evidence" value="ECO:0007669"/>
    <property type="project" value="UniProtKB-KW"/>
</dbReference>
<dbReference type="InterPro" id="IPR051486">
    <property type="entry name" value="Hcy_S-methyltransferase"/>
</dbReference>
<dbReference type="PANTHER" id="PTHR46015:SF1">
    <property type="entry name" value="HOMOCYSTEINE S-METHYLTRANSFERASE-LIKE ISOFORM 1"/>
    <property type="match status" value="1"/>
</dbReference>
<dbReference type="Proteomes" id="UP000494256">
    <property type="component" value="Unassembled WGS sequence"/>
</dbReference>
<comment type="caution">
    <text evidence="7">Lacks conserved residue(s) required for the propagation of feature annotation.</text>
</comment>
<evidence type="ECO:0000313" key="13">
    <source>
        <dbReference type="Proteomes" id="UP000494256"/>
    </source>
</evidence>
<reference evidence="12 13" key="1">
    <citation type="submission" date="2020-04" db="EMBL/GenBank/DDBJ databases">
        <authorList>
            <person name="Wallbank WR R."/>
            <person name="Pardo Diaz C."/>
            <person name="Kozak K."/>
            <person name="Martin S."/>
            <person name="Jiggins C."/>
            <person name="Moest M."/>
            <person name="Warren A I."/>
            <person name="Byers J.R.P. K."/>
            <person name="Montejo-Kovacevich G."/>
            <person name="Yen C E."/>
        </authorList>
    </citation>
    <scope>NUCLEOTIDE SEQUENCE [LARGE SCALE GENOMIC DNA]</scope>
</reference>
<dbReference type="InterPro" id="IPR003726">
    <property type="entry name" value="HCY_dom"/>
</dbReference>
<comment type="pathway">
    <text evidence="6">Amino-acid biosynthesis; L-methionine biosynthesis via de novo pathway.</text>
</comment>
<dbReference type="SUPFAM" id="SSF82282">
    <property type="entry name" value="Homocysteine S-methyltransferase"/>
    <property type="match status" value="1"/>
</dbReference>
<keyword evidence="1" id="KW-0489">Methyltransferase</keyword>
<evidence type="ECO:0000313" key="10">
    <source>
        <dbReference type="EMBL" id="CAB3250974.1"/>
    </source>
</evidence>
<evidence type="ECO:0000256" key="7">
    <source>
        <dbReference type="PROSITE-ProRule" id="PRU00333"/>
    </source>
</evidence>
<gene>
    <name evidence="10" type="ORF">APLA_LOCUS13430</name>
    <name evidence="11" type="ORF">APLA_LOCUS16302</name>
</gene>
<dbReference type="NCBIfam" id="NF007020">
    <property type="entry name" value="PRK09485.1"/>
    <property type="match status" value="1"/>
</dbReference>